<dbReference type="RefSeq" id="WP_182952909.1">
    <property type="nucleotide sequence ID" value="NZ_WNXC01000001.1"/>
</dbReference>
<proteinExistence type="predicted"/>
<dbReference type="Proteomes" id="UP000636110">
    <property type="component" value="Unassembled WGS sequence"/>
</dbReference>
<sequence>MEAYNIDLSGRILTIQPLHDGSFKVIENGHEVARLFPETNELGTVWTSSGIIDHDEAQKLGALIEQN</sequence>
<protein>
    <submittedName>
        <fullName evidence="1">Uncharacterized protein</fullName>
    </submittedName>
</protein>
<evidence type="ECO:0000313" key="2">
    <source>
        <dbReference type="Proteomes" id="UP000636110"/>
    </source>
</evidence>
<organism evidence="1 2">
    <name type="scientific">Pedobacter gandavensis</name>
    <dbReference type="NCBI Taxonomy" id="2679963"/>
    <lineage>
        <taxon>Bacteria</taxon>
        <taxon>Pseudomonadati</taxon>
        <taxon>Bacteroidota</taxon>
        <taxon>Sphingobacteriia</taxon>
        <taxon>Sphingobacteriales</taxon>
        <taxon>Sphingobacteriaceae</taxon>
        <taxon>Pedobacter</taxon>
    </lineage>
</organism>
<name>A0ABR6EQX3_9SPHI</name>
<comment type="caution">
    <text evidence="1">The sequence shown here is derived from an EMBL/GenBank/DDBJ whole genome shotgun (WGS) entry which is preliminary data.</text>
</comment>
<accession>A0ABR6EQX3</accession>
<gene>
    <name evidence="1" type="ORF">GM920_01850</name>
</gene>
<reference evidence="1 2" key="1">
    <citation type="submission" date="2019-11" db="EMBL/GenBank/DDBJ databases">
        <title>Description of Pedobacter sp. LMG 31462T.</title>
        <authorList>
            <person name="Carlier A."/>
            <person name="Qi S."/>
            <person name="Vandamme P."/>
        </authorList>
    </citation>
    <scope>NUCLEOTIDE SEQUENCE [LARGE SCALE GENOMIC DNA]</scope>
    <source>
        <strain evidence="1 2">LMG 31462</strain>
    </source>
</reference>
<dbReference type="EMBL" id="WNXC01000001">
    <property type="protein sequence ID" value="MBB2147645.1"/>
    <property type="molecule type" value="Genomic_DNA"/>
</dbReference>
<keyword evidence="2" id="KW-1185">Reference proteome</keyword>
<evidence type="ECO:0000313" key="1">
    <source>
        <dbReference type="EMBL" id="MBB2147645.1"/>
    </source>
</evidence>